<evidence type="ECO:0000256" key="5">
    <source>
        <dbReference type="SAM" id="SignalP"/>
    </source>
</evidence>
<feature type="domain" description="Plastocyanin-like" evidence="8">
    <location>
        <begin position="31"/>
        <end position="115"/>
    </location>
</feature>
<dbReference type="Gene3D" id="2.60.40.420">
    <property type="entry name" value="Cupredoxins - blue copper proteins"/>
    <property type="match status" value="3"/>
</dbReference>
<evidence type="ECO:0000259" key="7">
    <source>
        <dbReference type="Pfam" id="PF07731"/>
    </source>
</evidence>
<comment type="caution">
    <text evidence="9">The sequence shown here is derived from an EMBL/GenBank/DDBJ whole genome shotgun (WGS) entry which is preliminary data.</text>
</comment>
<dbReference type="InterPro" id="IPR011706">
    <property type="entry name" value="Cu-oxidase_C"/>
</dbReference>
<dbReference type="SUPFAM" id="SSF49503">
    <property type="entry name" value="Cupredoxins"/>
    <property type="match status" value="3"/>
</dbReference>
<evidence type="ECO:0000313" key="10">
    <source>
        <dbReference type="Proteomes" id="UP000612746"/>
    </source>
</evidence>
<dbReference type="Pfam" id="PF07731">
    <property type="entry name" value="Cu-oxidase_2"/>
    <property type="match status" value="1"/>
</dbReference>
<dbReference type="PROSITE" id="PS00079">
    <property type="entry name" value="MULTICOPPER_OXIDASE1"/>
    <property type="match status" value="1"/>
</dbReference>
<evidence type="ECO:0000256" key="3">
    <source>
        <dbReference type="ARBA" id="ARBA00023002"/>
    </source>
</evidence>
<dbReference type="PROSITE" id="PS00080">
    <property type="entry name" value="MULTICOPPER_OXIDASE2"/>
    <property type="match status" value="1"/>
</dbReference>
<keyword evidence="2" id="KW-0479">Metal-binding</keyword>
<proteinExistence type="inferred from homology"/>
<keyword evidence="3" id="KW-0560">Oxidoreductase</keyword>
<keyword evidence="5" id="KW-0732">Signal</keyword>
<dbReference type="InterPro" id="IPR033138">
    <property type="entry name" value="Cu_oxidase_CS"/>
</dbReference>
<dbReference type="Proteomes" id="UP000612746">
    <property type="component" value="Unassembled WGS sequence"/>
</dbReference>
<dbReference type="Pfam" id="PF00394">
    <property type="entry name" value="Cu-oxidase"/>
    <property type="match status" value="1"/>
</dbReference>
<evidence type="ECO:0000256" key="2">
    <source>
        <dbReference type="ARBA" id="ARBA00022723"/>
    </source>
</evidence>
<reference evidence="9" key="1">
    <citation type="submission" date="2020-12" db="EMBL/GenBank/DDBJ databases">
        <title>Metabolic potential, ecology and presence of endohyphal bacteria is reflected in genomic diversity of Mucoromycotina.</title>
        <authorList>
            <person name="Muszewska A."/>
            <person name="Okrasinska A."/>
            <person name="Steczkiewicz K."/>
            <person name="Drgas O."/>
            <person name="Orlowska M."/>
            <person name="Perlinska-Lenart U."/>
            <person name="Aleksandrzak-Piekarczyk T."/>
            <person name="Szatraj K."/>
            <person name="Zielenkiewicz U."/>
            <person name="Pilsyk S."/>
            <person name="Malc E."/>
            <person name="Mieczkowski P."/>
            <person name="Kruszewska J.S."/>
            <person name="Biernat P."/>
            <person name="Pawlowska J."/>
        </authorList>
    </citation>
    <scope>NUCLEOTIDE SEQUENCE</scope>
    <source>
        <strain evidence="9">WA0000051536</strain>
    </source>
</reference>
<feature type="domain" description="Plastocyanin-like" evidence="6">
    <location>
        <begin position="138"/>
        <end position="280"/>
    </location>
</feature>
<feature type="domain" description="Plastocyanin-like" evidence="7">
    <location>
        <begin position="383"/>
        <end position="493"/>
    </location>
</feature>
<sequence length="573" mass="64298">MRVGQLIFAAACCLRLAEAIPKVVEYHWKLEEHEIAPDGFKRRMLLVNGQFPGPTIEVNHNDVVRVIVHNNLDEPTSLHWHGMFQRGTPWMDGVPGMTNCPIPAQSSYTYEFNTVGLMGPLIIHNPEEDPHVDDYDEEYEVTVSDLYHQDSASVVTKLHSIPALEAVPDNILINGRGSFDCDKIELNDDDECTSGQSVPQFKFEPGKRYRLRLINAGAISNIRFSIDNHKLTIIEADGVPMKKYTVDRLTLHVAQRYSIIVEADQVPQNYYMRAELDTQCFHGDAETLEDYPPALAEVIYKDGEDTFDGSIAANDTLPHCADMNGESLVNYYPVAAPPYDDSLIVRVRFGKNGTRLRGFLNNQTYVHDASRPTMMNWWSGQSNINSVNFLHVINKPKVIQVVIQGGVNGGEHPFHLHGHVFMIVGTGKGTFDPKKDEANFNYQNPTRRDVAVLPRKGWIAIRFIADNPGVWALHCHMDWHLEAGLSMQFLSLPDEIMNLKIPDSTVALCKDIRYASARHTKGELHKAAFGGQADKGHPAIDPATSTWDDANWREAGNVVADLRIMKKQKGSSH</sequence>
<dbReference type="PANTHER" id="PTHR11709:SF511">
    <property type="entry name" value="LACCASE"/>
    <property type="match status" value="1"/>
</dbReference>
<comment type="similarity">
    <text evidence="1">Belongs to the multicopper oxidase family.</text>
</comment>
<dbReference type="OrthoDB" id="2121828at2759"/>
<dbReference type="InterPro" id="IPR045087">
    <property type="entry name" value="Cu-oxidase_fam"/>
</dbReference>
<dbReference type="InterPro" id="IPR002355">
    <property type="entry name" value="Cu_oxidase_Cu_BS"/>
</dbReference>
<evidence type="ECO:0000313" key="9">
    <source>
        <dbReference type="EMBL" id="KAG2184053.1"/>
    </source>
</evidence>
<feature type="signal peptide" evidence="5">
    <location>
        <begin position="1"/>
        <end position="19"/>
    </location>
</feature>
<dbReference type="AlphaFoldDB" id="A0A8H7Q195"/>
<evidence type="ECO:0000259" key="6">
    <source>
        <dbReference type="Pfam" id="PF00394"/>
    </source>
</evidence>
<gene>
    <name evidence="9" type="ORF">INT44_009064</name>
</gene>
<evidence type="ECO:0000259" key="8">
    <source>
        <dbReference type="Pfam" id="PF07732"/>
    </source>
</evidence>
<keyword evidence="4" id="KW-0186">Copper</keyword>
<organism evidence="9 10">
    <name type="scientific">Umbelopsis vinacea</name>
    <dbReference type="NCBI Taxonomy" id="44442"/>
    <lineage>
        <taxon>Eukaryota</taxon>
        <taxon>Fungi</taxon>
        <taxon>Fungi incertae sedis</taxon>
        <taxon>Mucoromycota</taxon>
        <taxon>Mucoromycotina</taxon>
        <taxon>Umbelopsidomycetes</taxon>
        <taxon>Umbelopsidales</taxon>
        <taxon>Umbelopsidaceae</taxon>
        <taxon>Umbelopsis</taxon>
    </lineage>
</organism>
<dbReference type="GO" id="GO:0016491">
    <property type="term" value="F:oxidoreductase activity"/>
    <property type="evidence" value="ECO:0007669"/>
    <property type="project" value="UniProtKB-KW"/>
</dbReference>
<dbReference type="InterPro" id="IPR011707">
    <property type="entry name" value="Cu-oxidase-like_N"/>
</dbReference>
<evidence type="ECO:0000256" key="4">
    <source>
        <dbReference type="ARBA" id="ARBA00023008"/>
    </source>
</evidence>
<evidence type="ECO:0000256" key="1">
    <source>
        <dbReference type="ARBA" id="ARBA00010609"/>
    </source>
</evidence>
<name>A0A8H7Q195_9FUNG</name>
<dbReference type="FunFam" id="2.60.40.420:FF:000045">
    <property type="entry name" value="Laccase 2"/>
    <property type="match status" value="1"/>
</dbReference>
<dbReference type="PANTHER" id="PTHR11709">
    <property type="entry name" value="MULTI-COPPER OXIDASE"/>
    <property type="match status" value="1"/>
</dbReference>
<dbReference type="GO" id="GO:0005507">
    <property type="term" value="F:copper ion binding"/>
    <property type="evidence" value="ECO:0007669"/>
    <property type="project" value="InterPro"/>
</dbReference>
<dbReference type="InterPro" id="IPR001117">
    <property type="entry name" value="Cu-oxidase_2nd"/>
</dbReference>
<protein>
    <recommendedName>
        <fullName evidence="11">Laccase</fullName>
    </recommendedName>
</protein>
<keyword evidence="10" id="KW-1185">Reference proteome</keyword>
<dbReference type="InterPro" id="IPR008972">
    <property type="entry name" value="Cupredoxin"/>
</dbReference>
<accession>A0A8H7Q195</accession>
<dbReference type="Pfam" id="PF07732">
    <property type="entry name" value="Cu-oxidase_3"/>
    <property type="match status" value="1"/>
</dbReference>
<evidence type="ECO:0008006" key="11">
    <source>
        <dbReference type="Google" id="ProtNLM"/>
    </source>
</evidence>
<dbReference type="EMBL" id="JAEPRA010000006">
    <property type="protein sequence ID" value="KAG2184053.1"/>
    <property type="molecule type" value="Genomic_DNA"/>
</dbReference>
<feature type="chain" id="PRO_5034551547" description="Laccase" evidence="5">
    <location>
        <begin position="20"/>
        <end position="573"/>
    </location>
</feature>